<evidence type="ECO:0000256" key="1">
    <source>
        <dbReference type="SAM" id="MobiDB-lite"/>
    </source>
</evidence>
<dbReference type="RefSeq" id="XP_018277617.1">
    <property type="nucleotide sequence ID" value="XM_018419450.1"/>
</dbReference>
<accession>A0A0J0XJ87</accession>
<dbReference type="Proteomes" id="UP000053611">
    <property type="component" value="Unassembled WGS sequence"/>
</dbReference>
<proteinExistence type="predicted"/>
<reference evidence="2 3" key="1">
    <citation type="submission" date="2015-03" db="EMBL/GenBank/DDBJ databases">
        <title>Genomics and transcriptomics of the oil-accumulating basidiomycete yeast T. oleaginosus allow insights into substrate utilization and the diverse evolutionary trajectories of mating systems in fungi.</title>
        <authorList>
            <consortium name="DOE Joint Genome Institute"/>
            <person name="Kourist R."/>
            <person name="Kracht O."/>
            <person name="Bracharz F."/>
            <person name="Lipzen A."/>
            <person name="Nolan M."/>
            <person name="Ohm R."/>
            <person name="Grigoriev I."/>
            <person name="Sun S."/>
            <person name="Heitman J."/>
            <person name="Bruck T."/>
            <person name="Nowrousian M."/>
        </authorList>
    </citation>
    <scope>NUCLEOTIDE SEQUENCE [LARGE SCALE GENOMIC DNA]</scope>
    <source>
        <strain evidence="2 3">IBC0246</strain>
    </source>
</reference>
<organism evidence="2 3">
    <name type="scientific">Cutaneotrichosporon oleaginosum</name>
    <dbReference type="NCBI Taxonomy" id="879819"/>
    <lineage>
        <taxon>Eukaryota</taxon>
        <taxon>Fungi</taxon>
        <taxon>Dikarya</taxon>
        <taxon>Basidiomycota</taxon>
        <taxon>Agaricomycotina</taxon>
        <taxon>Tremellomycetes</taxon>
        <taxon>Trichosporonales</taxon>
        <taxon>Trichosporonaceae</taxon>
        <taxon>Cutaneotrichosporon</taxon>
    </lineage>
</organism>
<name>A0A0J0XJ87_9TREE</name>
<feature type="region of interest" description="Disordered" evidence="1">
    <location>
        <begin position="137"/>
        <end position="163"/>
    </location>
</feature>
<dbReference type="AlphaFoldDB" id="A0A0J0XJ87"/>
<protein>
    <submittedName>
        <fullName evidence="2">Uncharacterized protein</fullName>
    </submittedName>
</protein>
<gene>
    <name evidence="2" type="ORF">CC85DRAFT_129292</name>
</gene>
<dbReference type="GeneID" id="28980053"/>
<evidence type="ECO:0000313" key="3">
    <source>
        <dbReference type="Proteomes" id="UP000053611"/>
    </source>
</evidence>
<dbReference type="EMBL" id="KQ087223">
    <property type="protein sequence ID" value="KLT41126.1"/>
    <property type="molecule type" value="Genomic_DNA"/>
</dbReference>
<sequence>MQDCRIAGMQECRIAIAGSADPMVGSHGRDWASHARSAGCGCSCGSGSGCGSGSRLWLTALAHGSVWLALALARSGVAAPRSGRSEECRDAMAGWQAGMPCMPDGLVVWRSGGLAVWLSESGLCLLGTASATRVSRRRRSQAQVAGRRSPARTSHVALAQADA</sequence>
<keyword evidence="3" id="KW-1185">Reference proteome</keyword>
<evidence type="ECO:0000313" key="2">
    <source>
        <dbReference type="EMBL" id="KLT41126.1"/>
    </source>
</evidence>